<proteinExistence type="predicted"/>
<evidence type="ECO:0008006" key="4">
    <source>
        <dbReference type="Google" id="ProtNLM"/>
    </source>
</evidence>
<gene>
    <name evidence="2" type="ORF">P9271_10925</name>
</gene>
<feature type="transmembrane region" description="Helical" evidence="1">
    <location>
        <begin position="32"/>
        <end position="52"/>
    </location>
</feature>
<feature type="transmembrane region" description="Helical" evidence="1">
    <location>
        <begin position="177"/>
        <end position="199"/>
    </location>
</feature>
<feature type="transmembrane region" description="Helical" evidence="1">
    <location>
        <begin position="109"/>
        <end position="128"/>
    </location>
</feature>
<evidence type="ECO:0000256" key="1">
    <source>
        <dbReference type="SAM" id="Phobius"/>
    </source>
</evidence>
<dbReference type="Proteomes" id="UP001342826">
    <property type="component" value="Unassembled WGS sequence"/>
</dbReference>
<accession>A0ABU6P111</accession>
<feature type="transmembrane region" description="Helical" evidence="1">
    <location>
        <begin position="211"/>
        <end position="236"/>
    </location>
</feature>
<keyword evidence="3" id="KW-1185">Reference proteome</keyword>
<feature type="transmembrane region" description="Helical" evidence="1">
    <location>
        <begin position="5"/>
        <end position="26"/>
    </location>
</feature>
<protein>
    <recommendedName>
        <fullName evidence="4">Spore germination protein</fullName>
    </recommendedName>
</protein>
<organism evidence="2 3">
    <name type="scientific">Metabacillus fastidiosus</name>
    <dbReference type="NCBI Taxonomy" id="1458"/>
    <lineage>
        <taxon>Bacteria</taxon>
        <taxon>Bacillati</taxon>
        <taxon>Bacillota</taxon>
        <taxon>Bacilli</taxon>
        <taxon>Bacillales</taxon>
        <taxon>Bacillaceae</taxon>
        <taxon>Metabacillus</taxon>
    </lineage>
</organism>
<feature type="transmembrane region" description="Helical" evidence="1">
    <location>
        <begin position="306"/>
        <end position="325"/>
    </location>
</feature>
<feature type="transmembrane region" description="Helical" evidence="1">
    <location>
        <begin position="337"/>
        <end position="357"/>
    </location>
</feature>
<name>A0ABU6P111_9BACI</name>
<feature type="transmembrane region" description="Helical" evidence="1">
    <location>
        <begin position="73"/>
        <end position="97"/>
    </location>
</feature>
<dbReference type="EMBL" id="JARTFS010000006">
    <property type="protein sequence ID" value="MED4401831.1"/>
    <property type="molecule type" value="Genomic_DNA"/>
</dbReference>
<dbReference type="RefSeq" id="WP_328015197.1">
    <property type="nucleotide sequence ID" value="NZ_JARTFS010000006.1"/>
</dbReference>
<evidence type="ECO:0000313" key="2">
    <source>
        <dbReference type="EMBL" id="MED4401831.1"/>
    </source>
</evidence>
<feature type="transmembrane region" description="Helical" evidence="1">
    <location>
        <begin position="263"/>
        <end position="285"/>
    </location>
</feature>
<keyword evidence="1" id="KW-0472">Membrane</keyword>
<evidence type="ECO:0000313" key="3">
    <source>
        <dbReference type="Proteomes" id="UP001342826"/>
    </source>
</evidence>
<sequence length="362" mass="41127">MNRYFFYLIATNMLVNVIVWVPKILLAERFDGAVMAIPIGVLIGTIFLFLFVPAINKFPNLGIPEILEQTPGLFRFSFLFLFSVMWFLAGVITLLSFVDHLVEFVNPEMPSLALVILFLFLVIIVLRYSDASKLLYALEILLVLNVPLILIIMYQAYTNEYLTMDSIFEVGTHLFEIPSWSAISSVTYIFSGYANMVIFNRVFNKKISMKLLAVIPFVAIGNLLTSFFIPIGLWGADGVGELAYPWTSTADTLSIEYGPVERVITVFILLYVSITTMSILIHWYVALEMIKSMFNIKRAGKIKKFVTNWAALLSFGIASIILETMTTNKSIGQLSEIWLDIRFPFEAVLVVFMFFLARRKKA</sequence>
<keyword evidence="1" id="KW-0812">Transmembrane</keyword>
<feature type="transmembrane region" description="Helical" evidence="1">
    <location>
        <begin position="135"/>
        <end position="157"/>
    </location>
</feature>
<comment type="caution">
    <text evidence="2">The sequence shown here is derived from an EMBL/GenBank/DDBJ whole genome shotgun (WGS) entry which is preliminary data.</text>
</comment>
<keyword evidence="1" id="KW-1133">Transmembrane helix</keyword>
<reference evidence="2 3" key="1">
    <citation type="submission" date="2023-03" db="EMBL/GenBank/DDBJ databases">
        <title>Bacillus Genome Sequencing.</title>
        <authorList>
            <person name="Dunlap C."/>
        </authorList>
    </citation>
    <scope>NUCLEOTIDE SEQUENCE [LARGE SCALE GENOMIC DNA]</scope>
    <source>
        <strain evidence="2 3">NRS-1717</strain>
    </source>
</reference>